<dbReference type="Pfam" id="PF00152">
    <property type="entry name" value="tRNA-synt_2"/>
    <property type="match status" value="1"/>
</dbReference>
<dbReference type="FunFam" id="2.40.50.140:FF:000024">
    <property type="entry name" value="Lysine--tRNA ligase"/>
    <property type="match status" value="1"/>
</dbReference>
<dbReference type="PANTHER" id="PTHR42918:SF15">
    <property type="entry name" value="LYSINE--TRNA LIGASE, CHLOROPLASTIC_MITOCHONDRIAL"/>
    <property type="match status" value="1"/>
</dbReference>
<feature type="binding site" evidence="13">
    <location>
        <position position="415"/>
    </location>
    <ligand>
        <name>Mg(2+)</name>
        <dbReference type="ChEBI" id="CHEBI:18420"/>
        <label>1</label>
    </ligand>
</feature>
<dbReference type="InterPro" id="IPR044136">
    <property type="entry name" value="Lys-tRNA-ligase_II_N"/>
</dbReference>
<comment type="similarity">
    <text evidence="2 13">Belongs to the class-II aminoacyl-tRNA synthetase family.</text>
</comment>
<accession>A0A1B1KYQ0</accession>
<dbReference type="FunFam" id="3.30.930.10:FF:000001">
    <property type="entry name" value="Lysine--tRNA ligase"/>
    <property type="match status" value="1"/>
</dbReference>
<evidence type="ECO:0000256" key="14">
    <source>
        <dbReference type="RuleBase" id="RU000336"/>
    </source>
</evidence>
<evidence type="ECO:0000256" key="12">
    <source>
        <dbReference type="ARBA" id="ARBA00048573"/>
    </source>
</evidence>
<dbReference type="InterPro" id="IPR018149">
    <property type="entry name" value="Lys-tRNA-synth_II_C"/>
</dbReference>
<dbReference type="InterPro" id="IPR002313">
    <property type="entry name" value="Lys-tRNA-ligase_II"/>
</dbReference>
<dbReference type="PRINTS" id="PR00982">
    <property type="entry name" value="TRNASYNTHLYS"/>
</dbReference>
<dbReference type="GO" id="GO:0006430">
    <property type="term" value="P:lysyl-tRNA aminoacylation"/>
    <property type="evidence" value="ECO:0007669"/>
    <property type="project" value="UniProtKB-UniRule"/>
</dbReference>
<evidence type="ECO:0000256" key="3">
    <source>
        <dbReference type="ARBA" id="ARBA00011738"/>
    </source>
</evidence>
<evidence type="ECO:0000256" key="13">
    <source>
        <dbReference type="HAMAP-Rule" id="MF_00252"/>
    </source>
</evidence>
<keyword evidence="10 13" id="KW-0648">Protein biosynthesis</keyword>
<comment type="subcellular location">
    <subcellularLocation>
        <location evidence="1 13">Cytoplasm</location>
    </subcellularLocation>
</comment>
<evidence type="ECO:0000256" key="6">
    <source>
        <dbReference type="ARBA" id="ARBA00022723"/>
    </source>
</evidence>
<evidence type="ECO:0000256" key="10">
    <source>
        <dbReference type="ARBA" id="ARBA00022917"/>
    </source>
</evidence>
<comment type="subunit">
    <text evidence="3 13">Homodimer.</text>
</comment>
<dbReference type="PANTHER" id="PTHR42918">
    <property type="entry name" value="LYSYL-TRNA SYNTHETASE"/>
    <property type="match status" value="1"/>
</dbReference>
<dbReference type="SUPFAM" id="SSF55681">
    <property type="entry name" value="Class II aaRS and biotin synthetases"/>
    <property type="match status" value="1"/>
</dbReference>
<evidence type="ECO:0000256" key="2">
    <source>
        <dbReference type="ARBA" id="ARBA00008226"/>
    </source>
</evidence>
<dbReference type="InterPro" id="IPR004365">
    <property type="entry name" value="NA-bd_OB_tRNA"/>
</dbReference>
<dbReference type="InterPro" id="IPR034762">
    <property type="entry name" value="Lys-tRNA-ligase_II_bac/euk"/>
</dbReference>
<dbReference type="NCBIfam" id="NF001756">
    <property type="entry name" value="PRK00484.1"/>
    <property type="match status" value="1"/>
</dbReference>
<feature type="binding site" evidence="13">
    <location>
        <position position="415"/>
    </location>
    <ligand>
        <name>Mg(2+)</name>
        <dbReference type="ChEBI" id="CHEBI:18420"/>
        <label>2</label>
    </ligand>
</feature>
<dbReference type="GO" id="GO:0005829">
    <property type="term" value="C:cytosol"/>
    <property type="evidence" value="ECO:0007669"/>
    <property type="project" value="TreeGrafter"/>
</dbReference>
<sequence>MDNMNHEELNDQLLVRREKLHNLREQGIDPFGKRFERTNSTTDLVSLYGEFSKEELEEKEITVSIAGRIMTKRGKGKAGFAHIQDLHGQVQIYVRKDTVGDEEYELFTTADLGDLVGIEGKVFKTNVGELSVKATGFTLLTKSLRPLPDKYHGLKDVEQRYRQRYLDLITSMESRETFVTRSKIIREMRRYLDDNGYLEVETPMMHAIAGGASARPFTTHHNALDMELYMRIAIELHLKRLIVGGLEKVYEIGRVFRNEGVSTRHNPEFTMIELYEAYADYNDIMKLTENMVAHIAKKVLGTTTIQYGDYEINLEPEWTRLHMVDAIKQHSGADFWTPMSVEEARELAKEHNVEIKDTMEVGHIINEFFEQKVEDKLIQPTFIYGHPVEISPLAKKNDEDPRFTDRFELFIVAREHANAFTELNDPIDQKERFEAQLKEREQGNDEAHMMDDDYIEALEYGMPPTGGLGIGIDRLVMLLTNAPSIRDVLLFPAMRHKQD</sequence>
<feature type="binding site" evidence="13">
    <location>
        <position position="408"/>
    </location>
    <ligand>
        <name>Mg(2+)</name>
        <dbReference type="ChEBI" id="CHEBI:18420"/>
        <label>1</label>
    </ligand>
</feature>
<dbReference type="Gene3D" id="3.30.930.10">
    <property type="entry name" value="Bira Bifunctional Protein, Domain 2"/>
    <property type="match status" value="1"/>
</dbReference>
<dbReference type="GO" id="GO:0000287">
    <property type="term" value="F:magnesium ion binding"/>
    <property type="evidence" value="ECO:0007669"/>
    <property type="project" value="UniProtKB-UniRule"/>
</dbReference>
<comment type="cofactor">
    <cofactor evidence="13 14">
        <name>Mg(2+)</name>
        <dbReference type="ChEBI" id="CHEBI:18420"/>
    </cofactor>
    <text evidence="13 14">Binds 3 Mg(2+) ions per subunit.</text>
</comment>
<dbReference type="GeneID" id="67464672"/>
<dbReference type="EC" id="6.1.1.6" evidence="13"/>
<proteinExistence type="inferred from homology"/>
<dbReference type="PIRSF" id="PIRSF039101">
    <property type="entry name" value="LysRS2"/>
    <property type="match status" value="1"/>
</dbReference>
<evidence type="ECO:0000256" key="7">
    <source>
        <dbReference type="ARBA" id="ARBA00022741"/>
    </source>
</evidence>
<evidence type="ECO:0000256" key="11">
    <source>
        <dbReference type="ARBA" id="ARBA00023146"/>
    </source>
</evidence>
<evidence type="ECO:0000256" key="4">
    <source>
        <dbReference type="ARBA" id="ARBA00022490"/>
    </source>
</evidence>
<evidence type="ECO:0000259" key="15">
    <source>
        <dbReference type="PROSITE" id="PS50862"/>
    </source>
</evidence>
<keyword evidence="5 13" id="KW-0436">Ligase</keyword>
<evidence type="ECO:0000256" key="8">
    <source>
        <dbReference type="ARBA" id="ARBA00022840"/>
    </source>
</evidence>
<dbReference type="SUPFAM" id="SSF50249">
    <property type="entry name" value="Nucleic acid-binding proteins"/>
    <property type="match status" value="1"/>
</dbReference>
<dbReference type="Proteomes" id="UP000194143">
    <property type="component" value="Chromosome"/>
</dbReference>
<dbReference type="InterPro" id="IPR045864">
    <property type="entry name" value="aa-tRNA-synth_II/BPL/LPL"/>
</dbReference>
<keyword evidence="8 13" id="KW-0067">ATP-binding</keyword>
<dbReference type="Pfam" id="PF01336">
    <property type="entry name" value="tRNA_anti-codon"/>
    <property type="match status" value="1"/>
</dbReference>
<gene>
    <name evidence="13" type="primary">lysS</name>
    <name evidence="16" type="ORF">CAB88_29005</name>
</gene>
<feature type="domain" description="Aminoacyl-transfer RNA synthetases class-II family profile" evidence="15">
    <location>
        <begin position="178"/>
        <end position="492"/>
    </location>
</feature>
<evidence type="ECO:0000256" key="1">
    <source>
        <dbReference type="ARBA" id="ARBA00004496"/>
    </source>
</evidence>
<dbReference type="SMR" id="A0A1B1KYQ0"/>
<dbReference type="GO" id="GO:0016740">
    <property type="term" value="F:transferase activity"/>
    <property type="evidence" value="ECO:0007669"/>
    <property type="project" value="UniProtKB-ARBA"/>
</dbReference>
<dbReference type="GO" id="GO:0140096">
    <property type="term" value="F:catalytic activity, acting on a protein"/>
    <property type="evidence" value="ECO:0007669"/>
    <property type="project" value="UniProtKB-ARBA"/>
</dbReference>
<evidence type="ECO:0000313" key="17">
    <source>
        <dbReference type="Proteomes" id="UP000194143"/>
    </source>
</evidence>
<evidence type="ECO:0000256" key="5">
    <source>
        <dbReference type="ARBA" id="ARBA00022598"/>
    </source>
</evidence>
<dbReference type="NCBIfam" id="TIGR00499">
    <property type="entry name" value="lysS_bact"/>
    <property type="match status" value="1"/>
</dbReference>
<dbReference type="CDD" id="cd04322">
    <property type="entry name" value="LysRS_N"/>
    <property type="match status" value="1"/>
</dbReference>
<dbReference type="InterPro" id="IPR012340">
    <property type="entry name" value="NA-bd_OB-fold"/>
</dbReference>
<keyword evidence="6 13" id="KW-0479">Metal-binding</keyword>
<dbReference type="Gene3D" id="2.40.50.140">
    <property type="entry name" value="Nucleic acid-binding proteins"/>
    <property type="match status" value="1"/>
</dbReference>
<dbReference type="HAMAP" id="MF_00252">
    <property type="entry name" value="Lys_tRNA_synth_class2"/>
    <property type="match status" value="1"/>
</dbReference>
<protein>
    <recommendedName>
        <fullName evidence="13">Lysine--tRNA ligase</fullName>
        <ecNumber evidence="13">6.1.1.6</ecNumber>
    </recommendedName>
    <alternativeName>
        <fullName evidence="13">Lysyl-tRNA synthetase</fullName>
        <shortName evidence="13">LysRS</shortName>
    </alternativeName>
</protein>
<organism evidence="16 17">
    <name type="scientific">Bacillus thuringiensis</name>
    <dbReference type="NCBI Taxonomy" id="1428"/>
    <lineage>
        <taxon>Bacteria</taxon>
        <taxon>Bacillati</taxon>
        <taxon>Bacillota</taxon>
        <taxon>Bacilli</taxon>
        <taxon>Bacillales</taxon>
        <taxon>Bacillaceae</taxon>
        <taxon>Bacillus</taxon>
        <taxon>Bacillus cereus group</taxon>
    </lineage>
</organism>
<dbReference type="AlphaFoldDB" id="A0A1B1KYQ0"/>
<evidence type="ECO:0000313" key="16">
    <source>
        <dbReference type="EMBL" id="ARP60869.1"/>
    </source>
</evidence>
<keyword evidence="9 13" id="KW-0460">Magnesium</keyword>
<dbReference type="InterPro" id="IPR004364">
    <property type="entry name" value="Aa-tRNA-synt_II"/>
</dbReference>
<dbReference type="CDD" id="cd00775">
    <property type="entry name" value="LysRS_core"/>
    <property type="match status" value="1"/>
</dbReference>
<dbReference type="InterPro" id="IPR006195">
    <property type="entry name" value="aa-tRNA-synth_II"/>
</dbReference>
<dbReference type="RefSeq" id="WP_000369686.1">
    <property type="nucleotide sequence ID" value="NZ_CP015350.1"/>
</dbReference>
<dbReference type="EMBL" id="CP021061">
    <property type="protein sequence ID" value="ARP60869.1"/>
    <property type="molecule type" value="Genomic_DNA"/>
</dbReference>
<keyword evidence="4 13" id="KW-0963">Cytoplasm</keyword>
<keyword evidence="17" id="KW-1185">Reference proteome</keyword>
<reference evidence="16 17" key="1">
    <citation type="submission" date="2017-04" db="EMBL/GenBank/DDBJ databases">
        <title>Complete Genome Sequence of Bacillus thuringiensis type Strain ATCC 10792.</title>
        <authorList>
            <person name="Oh D.-H."/>
            <person name="Park B.-J."/>
            <person name="Shuai W."/>
            <person name="Chelliah R."/>
        </authorList>
    </citation>
    <scope>NUCLEOTIDE SEQUENCE [LARGE SCALE GENOMIC DNA]</scope>
    <source>
        <strain evidence="16 17">ATCC 10792</strain>
    </source>
</reference>
<comment type="catalytic activity">
    <reaction evidence="12 13 14">
        <text>tRNA(Lys) + L-lysine + ATP = L-lysyl-tRNA(Lys) + AMP + diphosphate</text>
        <dbReference type="Rhea" id="RHEA:20792"/>
        <dbReference type="Rhea" id="RHEA-COMP:9696"/>
        <dbReference type="Rhea" id="RHEA-COMP:9697"/>
        <dbReference type="ChEBI" id="CHEBI:30616"/>
        <dbReference type="ChEBI" id="CHEBI:32551"/>
        <dbReference type="ChEBI" id="CHEBI:33019"/>
        <dbReference type="ChEBI" id="CHEBI:78442"/>
        <dbReference type="ChEBI" id="CHEBI:78529"/>
        <dbReference type="ChEBI" id="CHEBI:456215"/>
        <dbReference type="EC" id="6.1.1.6"/>
    </reaction>
</comment>
<name>A0A1B1KYQ0_BACTU</name>
<evidence type="ECO:0000256" key="9">
    <source>
        <dbReference type="ARBA" id="ARBA00022842"/>
    </source>
</evidence>
<keyword evidence="11 13" id="KW-0030">Aminoacyl-tRNA synthetase</keyword>
<dbReference type="PROSITE" id="PS50862">
    <property type="entry name" value="AA_TRNA_LIGASE_II"/>
    <property type="match status" value="1"/>
</dbReference>
<dbReference type="GO" id="GO:0005524">
    <property type="term" value="F:ATP binding"/>
    <property type="evidence" value="ECO:0007669"/>
    <property type="project" value="UniProtKB-UniRule"/>
</dbReference>
<dbReference type="GO" id="GO:0000049">
    <property type="term" value="F:tRNA binding"/>
    <property type="evidence" value="ECO:0007669"/>
    <property type="project" value="TreeGrafter"/>
</dbReference>
<keyword evidence="7 13" id="KW-0547">Nucleotide-binding</keyword>
<dbReference type="GO" id="GO:0004824">
    <property type="term" value="F:lysine-tRNA ligase activity"/>
    <property type="evidence" value="ECO:0007669"/>
    <property type="project" value="UniProtKB-UniRule"/>
</dbReference>